<dbReference type="AlphaFoldDB" id="A0AAV9MF92"/>
<gene>
    <name evidence="2" type="ORF">R3W88_000417</name>
</gene>
<sequence>MDALNELSYKPPPEFEEVKKDSLVNILTLQTQLKQVPFNIYPTSHSSLGHMHLLLVSCRAQDPDAVVFLSSESEPKIGSSSKSTMRKRGDGRPAKSNDQSVQDSGKSGRSALTAPGSFDHSRDQKSKKKRKTDG</sequence>
<feature type="compositionally biased region" description="Basic residues" evidence="1">
    <location>
        <begin position="125"/>
        <end position="134"/>
    </location>
</feature>
<proteinExistence type="predicted"/>
<dbReference type="PANTHER" id="PTHR36407:SF2">
    <property type="entry name" value="MEDIATOR-ASSOCIATED PROTEIN 2"/>
    <property type="match status" value="1"/>
</dbReference>
<evidence type="ECO:0000313" key="2">
    <source>
        <dbReference type="EMBL" id="KAK4736720.1"/>
    </source>
</evidence>
<organism evidence="2 3">
    <name type="scientific">Solanum pinnatisectum</name>
    <name type="common">tansyleaf nightshade</name>
    <dbReference type="NCBI Taxonomy" id="50273"/>
    <lineage>
        <taxon>Eukaryota</taxon>
        <taxon>Viridiplantae</taxon>
        <taxon>Streptophyta</taxon>
        <taxon>Embryophyta</taxon>
        <taxon>Tracheophyta</taxon>
        <taxon>Spermatophyta</taxon>
        <taxon>Magnoliopsida</taxon>
        <taxon>eudicotyledons</taxon>
        <taxon>Gunneridae</taxon>
        <taxon>Pentapetalae</taxon>
        <taxon>asterids</taxon>
        <taxon>lamiids</taxon>
        <taxon>Solanales</taxon>
        <taxon>Solanaceae</taxon>
        <taxon>Solanoideae</taxon>
        <taxon>Solaneae</taxon>
        <taxon>Solanum</taxon>
    </lineage>
</organism>
<evidence type="ECO:0000313" key="3">
    <source>
        <dbReference type="Proteomes" id="UP001311915"/>
    </source>
</evidence>
<feature type="region of interest" description="Disordered" evidence="1">
    <location>
        <begin position="69"/>
        <end position="134"/>
    </location>
</feature>
<feature type="compositionally biased region" description="Polar residues" evidence="1">
    <location>
        <begin position="96"/>
        <end position="107"/>
    </location>
</feature>
<comment type="caution">
    <text evidence="2">The sequence shown here is derived from an EMBL/GenBank/DDBJ whole genome shotgun (WGS) entry which is preliminary data.</text>
</comment>
<feature type="compositionally biased region" description="Low complexity" evidence="1">
    <location>
        <begin position="70"/>
        <end position="83"/>
    </location>
</feature>
<reference evidence="2 3" key="1">
    <citation type="submission" date="2023-10" db="EMBL/GenBank/DDBJ databases">
        <title>Genome-Wide Identification Analysis in wild type Solanum Pinnatisectum Reveals Some Genes Defensing Phytophthora Infestans.</title>
        <authorList>
            <person name="Sun C."/>
        </authorList>
    </citation>
    <scope>NUCLEOTIDE SEQUENCE [LARGE SCALE GENOMIC DNA]</scope>
    <source>
        <strain evidence="2">LQN</strain>
        <tissue evidence="2">Leaf</tissue>
    </source>
</reference>
<evidence type="ECO:0000256" key="1">
    <source>
        <dbReference type="SAM" id="MobiDB-lite"/>
    </source>
</evidence>
<protein>
    <submittedName>
        <fullName evidence="2">Uncharacterized protein</fullName>
    </submittedName>
</protein>
<name>A0AAV9MF92_9SOLN</name>
<dbReference type="InterPro" id="IPR038823">
    <property type="entry name" value="MED2_plant"/>
</dbReference>
<keyword evidence="3" id="KW-1185">Reference proteome</keyword>
<dbReference type="PANTHER" id="PTHR36407">
    <property type="entry name" value="MEDIATOR-ASSOCIATED PROTEIN 2"/>
    <property type="match status" value="1"/>
</dbReference>
<dbReference type="Proteomes" id="UP001311915">
    <property type="component" value="Unassembled WGS sequence"/>
</dbReference>
<dbReference type="EMBL" id="JAWPEI010000001">
    <property type="protein sequence ID" value="KAK4736720.1"/>
    <property type="molecule type" value="Genomic_DNA"/>
</dbReference>
<accession>A0AAV9MF92</accession>